<proteinExistence type="predicted"/>
<sequence>MRRRDFLKVLALSALAGNLKTGISLAKEIFTPREVELIYSGNFPFQEKFLRLWIPLPMETSYQRVKSLEMKGSYSKSMLTKDPLYQSPILYVEFPESSLKEIEVRMRIALLGRKRVEIKKLEPNIKSLPEEVKLFLRPTEHIRTDGIVREYAQRITKNKRTDLDKVRAIYDWVVENMYRDPQVKGCGVGDVARALETKTFGGKCTDINSMFVALCRASNIPARELFGLRVLPSELSKGISNVKEDATKAQHCRAEFWLNRWIPADPADVRKFILEEKVEDFRDPKLMEVRRFMLGGWDNHWVLFNYGRDFSLVPPTTKGETINEFMYPQAELEGKLLDKLEVTFNYSKYTVKVIN</sequence>
<dbReference type="SMART" id="SM00460">
    <property type="entry name" value="TGc"/>
    <property type="match status" value="1"/>
</dbReference>
<name>A0A832LW20_9BACT</name>
<dbReference type="PANTHER" id="PTHR38339">
    <property type="entry name" value="TRANSGLUTAMINASE DOMAIN PROTEIN"/>
    <property type="match status" value="1"/>
</dbReference>
<evidence type="ECO:0000313" key="2">
    <source>
        <dbReference type="EMBL" id="HGV55598.1"/>
    </source>
</evidence>
<reference evidence="2" key="1">
    <citation type="journal article" date="2020" name="mSystems">
        <title>Genome- and Community-Level Interaction Insights into Carbon Utilization and Element Cycling Functions of Hydrothermarchaeota in Hydrothermal Sediment.</title>
        <authorList>
            <person name="Zhou Z."/>
            <person name="Liu Y."/>
            <person name="Xu W."/>
            <person name="Pan J."/>
            <person name="Luo Z.H."/>
            <person name="Li M."/>
        </authorList>
    </citation>
    <scope>NUCLEOTIDE SEQUENCE [LARGE SCALE GENOMIC DNA]</scope>
    <source>
        <strain evidence="2">SpSt-605</strain>
    </source>
</reference>
<gene>
    <name evidence="2" type="ORF">ENT73_05895</name>
</gene>
<comment type="caution">
    <text evidence="2">The sequence shown here is derived from an EMBL/GenBank/DDBJ whole genome shotgun (WGS) entry which is preliminary data.</text>
</comment>
<dbReference type="PANTHER" id="PTHR38339:SF1">
    <property type="entry name" value="TRANSGLUTAMINASE-LIKE DOMAIN-CONTAINING PROTEIN"/>
    <property type="match status" value="1"/>
</dbReference>
<feature type="domain" description="Transglutaminase-like" evidence="1">
    <location>
        <begin position="196"/>
        <end position="268"/>
    </location>
</feature>
<evidence type="ECO:0000259" key="1">
    <source>
        <dbReference type="SMART" id="SM00460"/>
    </source>
</evidence>
<dbReference type="SUPFAM" id="SSF54001">
    <property type="entry name" value="Cysteine proteinases"/>
    <property type="match status" value="1"/>
</dbReference>
<dbReference type="Pfam" id="PF01841">
    <property type="entry name" value="Transglut_core"/>
    <property type="match status" value="1"/>
</dbReference>
<dbReference type="InterPro" id="IPR002931">
    <property type="entry name" value="Transglutaminase-like"/>
</dbReference>
<dbReference type="Gene3D" id="3.10.620.30">
    <property type="match status" value="1"/>
</dbReference>
<dbReference type="InterPro" id="IPR038765">
    <property type="entry name" value="Papain-like_cys_pep_sf"/>
</dbReference>
<dbReference type="AlphaFoldDB" id="A0A832LW20"/>
<accession>A0A832LW20</accession>
<dbReference type="EMBL" id="DSZU01000103">
    <property type="protein sequence ID" value="HGV55598.1"/>
    <property type="molecule type" value="Genomic_DNA"/>
</dbReference>
<organism evidence="2">
    <name type="scientific">Caldimicrobium thiodismutans</name>
    <dbReference type="NCBI Taxonomy" id="1653476"/>
    <lineage>
        <taxon>Bacteria</taxon>
        <taxon>Pseudomonadati</taxon>
        <taxon>Thermodesulfobacteriota</taxon>
        <taxon>Thermodesulfobacteria</taxon>
        <taxon>Thermodesulfobacteriales</taxon>
        <taxon>Thermodesulfobacteriaceae</taxon>
        <taxon>Caldimicrobium</taxon>
    </lineage>
</organism>
<protein>
    <submittedName>
        <fullName evidence="2">Transglutaminase domain-containing protein</fullName>
    </submittedName>
</protein>